<evidence type="ECO:0000313" key="10">
    <source>
        <dbReference type="EMBL" id="KAG6942082.1"/>
    </source>
</evidence>
<dbReference type="GO" id="GO:0005634">
    <property type="term" value="C:nucleus"/>
    <property type="evidence" value="ECO:0007669"/>
    <property type="project" value="UniProtKB-SubCell"/>
</dbReference>
<dbReference type="GO" id="GO:0032259">
    <property type="term" value="P:methylation"/>
    <property type="evidence" value="ECO:0007669"/>
    <property type="project" value="UniProtKB-KW"/>
</dbReference>
<dbReference type="SMART" id="SM00317">
    <property type="entry name" value="SET"/>
    <property type="match status" value="1"/>
</dbReference>
<evidence type="ECO:0000256" key="8">
    <source>
        <dbReference type="SAM" id="MobiDB-lite"/>
    </source>
</evidence>
<keyword evidence="6" id="KW-0949">S-adenosyl-L-methionine</keyword>
<evidence type="ECO:0000256" key="1">
    <source>
        <dbReference type="ARBA" id="ARBA00004123"/>
    </source>
</evidence>
<organism evidence="10 11">
    <name type="scientific">Phytophthora cactorum</name>
    <dbReference type="NCBI Taxonomy" id="29920"/>
    <lineage>
        <taxon>Eukaryota</taxon>
        <taxon>Sar</taxon>
        <taxon>Stramenopiles</taxon>
        <taxon>Oomycota</taxon>
        <taxon>Peronosporomycetes</taxon>
        <taxon>Peronosporales</taxon>
        <taxon>Peronosporaceae</taxon>
        <taxon>Phytophthora</taxon>
    </lineage>
</organism>
<dbReference type="GO" id="GO:0008168">
    <property type="term" value="F:methyltransferase activity"/>
    <property type="evidence" value="ECO:0007669"/>
    <property type="project" value="UniProtKB-KW"/>
</dbReference>
<dbReference type="GO" id="GO:0005694">
    <property type="term" value="C:chromosome"/>
    <property type="evidence" value="ECO:0007669"/>
    <property type="project" value="UniProtKB-SubCell"/>
</dbReference>
<evidence type="ECO:0000256" key="6">
    <source>
        <dbReference type="ARBA" id="ARBA00022691"/>
    </source>
</evidence>
<reference evidence="10" key="1">
    <citation type="submission" date="2021-01" db="EMBL/GenBank/DDBJ databases">
        <title>Phytophthora aleatoria, a newly-described species from Pinus radiata is distinct from Phytophthora cactorum isolates based on comparative genomics.</title>
        <authorList>
            <person name="Mcdougal R."/>
            <person name="Panda P."/>
            <person name="Williams N."/>
            <person name="Studholme D.J."/>
        </authorList>
    </citation>
    <scope>NUCLEOTIDE SEQUENCE</scope>
    <source>
        <strain evidence="10">NZFS 3830</strain>
    </source>
</reference>
<dbReference type="VEuPathDB" id="FungiDB:PC110_g8648"/>
<keyword evidence="7" id="KW-0539">Nucleus</keyword>
<dbReference type="OrthoDB" id="122383at2759"/>
<feature type="compositionally biased region" description="Polar residues" evidence="8">
    <location>
        <begin position="76"/>
        <end position="88"/>
    </location>
</feature>
<feature type="domain" description="SET" evidence="9">
    <location>
        <begin position="165"/>
        <end position="279"/>
    </location>
</feature>
<evidence type="ECO:0000256" key="5">
    <source>
        <dbReference type="ARBA" id="ARBA00022679"/>
    </source>
</evidence>
<keyword evidence="4" id="KW-0489">Methyltransferase</keyword>
<name>A0A8T1TM03_9STRA</name>
<evidence type="ECO:0000313" key="11">
    <source>
        <dbReference type="Proteomes" id="UP000688947"/>
    </source>
</evidence>
<evidence type="ECO:0000259" key="9">
    <source>
        <dbReference type="PROSITE" id="PS50280"/>
    </source>
</evidence>
<keyword evidence="5" id="KW-0808">Transferase</keyword>
<feature type="region of interest" description="Disordered" evidence="8">
    <location>
        <begin position="54"/>
        <end position="88"/>
    </location>
</feature>
<proteinExistence type="predicted"/>
<evidence type="ECO:0000256" key="7">
    <source>
        <dbReference type="ARBA" id="ARBA00023242"/>
    </source>
</evidence>
<comment type="subcellular location">
    <subcellularLocation>
        <location evidence="2">Chromosome</location>
    </subcellularLocation>
    <subcellularLocation>
        <location evidence="1">Nucleus</location>
    </subcellularLocation>
</comment>
<evidence type="ECO:0000256" key="2">
    <source>
        <dbReference type="ARBA" id="ARBA00004286"/>
    </source>
</evidence>
<dbReference type="Pfam" id="PF00856">
    <property type="entry name" value="SET"/>
    <property type="match status" value="1"/>
</dbReference>
<evidence type="ECO:0000256" key="4">
    <source>
        <dbReference type="ARBA" id="ARBA00022603"/>
    </source>
</evidence>
<dbReference type="Proteomes" id="UP000688947">
    <property type="component" value="Unassembled WGS sequence"/>
</dbReference>
<keyword evidence="3" id="KW-0158">Chromosome</keyword>
<gene>
    <name evidence="10" type="ORF">JG687_00019270</name>
</gene>
<dbReference type="AlphaFoldDB" id="A0A8T1TM03"/>
<sequence length="303" mass="33635">MKMVVERLCNDDECYLVTAGGTSKKSTTLRARHPYGLSMQSQPLPEARVALRSMRTEPSEQGTTDTRCINPAARDLTNSPSPASSILPYTTAGSRLKGAKTAVEWSVDVKKIRGQRNPTGIKLPDAGSLGQCSCTGECYAFQCMNSLSDAYCTTNCALKGMCGNSTRQLDYTRLFKADRCGLGAFTTKPIECGVNIAEYGGILEVHEDKQWLLKTRTQRSKKNFVYLDPVNFGTIGRFVNHSCDPTCTFREGRYRNRVSVVILTKRAIEPNEELTMQYDGELWFPCQCTSASCIHRNGRMETV</sequence>
<dbReference type="PANTHER" id="PTHR22884">
    <property type="entry name" value="SET DOMAIN PROTEINS"/>
    <property type="match status" value="1"/>
</dbReference>
<dbReference type="InterPro" id="IPR001214">
    <property type="entry name" value="SET_dom"/>
</dbReference>
<dbReference type="InterPro" id="IPR050777">
    <property type="entry name" value="SET2_Histone-Lys_MeTrsfase"/>
</dbReference>
<dbReference type="PROSITE" id="PS50280">
    <property type="entry name" value="SET"/>
    <property type="match status" value="1"/>
</dbReference>
<dbReference type="EMBL" id="JAENGZ010003153">
    <property type="protein sequence ID" value="KAG6942082.1"/>
    <property type="molecule type" value="Genomic_DNA"/>
</dbReference>
<protein>
    <recommendedName>
        <fullName evidence="9">SET domain-containing protein</fullName>
    </recommendedName>
</protein>
<accession>A0A8T1TM03</accession>
<comment type="caution">
    <text evidence="10">The sequence shown here is derived from an EMBL/GenBank/DDBJ whole genome shotgun (WGS) entry which is preliminary data.</text>
</comment>
<evidence type="ECO:0000256" key="3">
    <source>
        <dbReference type="ARBA" id="ARBA00022454"/>
    </source>
</evidence>